<feature type="region of interest" description="Disordered" evidence="17">
    <location>
        <begin position="15"/>
        <end position="63"/>
    </location>
</feature>
<dbReference type="CDD" id="cd16658">
    <property type="entry name" value="RING-Ubox_UBE4B"/>
    <property type="match status" value="1"/>
</dbReference>
<dbReference type="GO" id="GO:0005737">
    <property type="term" value="C:cytoplasm"/>
    <property type="evidence" value="ECO:0007669"/>
    <property type="project" value="UniProtKB-SubCell"/>
</dbReference>
<evidence type="ECO:0000256" key="8">
    <source>
        <dbReference type="ARBA" id="ARBA00022553"/>
    </source>
</evidence>
<comment type="catalytic activity">
    <reaction evidence="1">
        <text>S-ubiquitinyl-[E2 ubiquitin-conjugating enzyme]-L-cysteine + [acceptor protein]-L-lysine = [E2 ubiquitin-conjugating enzyme]-L-cysteine + N(6)-ubiquitinyl-[acceptor protein]-L-lysine.</text>
        <dbReference type="EC" id="2.3.2.27"/>
    </reaction>
</comment>
<dbReference type="InterPro" id="IPR019474">
    <property type="entry name" value="Ub_conjug_fac_E4_core"/>
</dbReference>
<comment type="subcellular location">
    <subcellularLocation>
        <location evidence="3">Cytoplasm</location>
    </subcellularLocation>
    <subcellularLocation>
        <location evidence="2">Nucleus</location>
    </subcellularLocation>
</comment>
<dbReference type="OrthoDB" id="20295at2759"/>
<protein>
    <recommendedName>
        <fullName evidence="14">Ubiquitin conjugation factor E4 B</fullName>
        <ecNumber evidence="6">2.3.2.27</ecNumber>
    </recommendedName>
    <alternativeName>
        <fullName evidence="16">RING-type E3 ubiquitin transferase E4 B</fullName>
    </alternativeName>
    <alternativeName>
        <fullName evidence="15">Ubiquitin fusion degradation protein 2</fullName>
    </alternativeName>
</protein>
<evidence type="ECO:0000256" key="14">
    <source>
        <dbReference type="ARBA" id="ARBA00072779"/>
    </source>
</evidence>
<dbReference type="InterPro" id="IPR013083">
    <property type="entry name" value="Znf_RING/FYVE/PHD"/>
</dbReference>
<keyword evidence="11" id="KW-0007">Acetylation</keyword>
<dbReference type="PANTHER" id="PTHR13931:SF2">
    <property type="entry name" value="UBIQUITIN CONJUGATION FACTOR E4 B"/>
    <property type="match status" value="1"/>
</dbReference>
<dbReference type="AlphaFoldDB" id="A0A7I8VYC3"/>
<evidence type="ECO:0000313" key="20">
    <source>
        <dbReference type="Proteomes" id="UP000549394"/>
    </source>
</evidence>
<dbReference type="GO" id="GO:0000209">
    <property type="term" value="P:protein polyubiquitination"/>
    <property type="evidence" value="ECO:0007669"/>
    <property type="project" value="TreeGrafter"/>
</dbReference>
<dbReference type="GO" id="GO:0006511">
    <property type="term" value="P:ubiquitin-dependent protein catabolic process"/>
    <property type="evidence" value="ECO:0007669"/>
    <property type="project" value="InterPro"/>
</dbReference>
<dbReference type="InterPro" id="IPR003613">
    <property type="entry name" value="Ubox_domain"/>
</dbReference>
<keyword evidence="7" id="KW-0963">Cytoplasm</keyword>
<dbReference type="EMBL" id="CAJFCJ010000014">
    <property type="protein sequence ID" value="CAD5121237.1"/>
    <property type="molecule type" value="Genomic_DNA"/>
</dbReference>
<keyword evidence="9" id="KW-0808">Transferase</keyword>
<evidence type="ECO:0000256" key="16">
    <source>
        <dbReference type="ARBA" id="ARBA00083610"/>
    </source>
</evidence>
<dbReference type="FunFam" id="3.30.40.10:FF:000060">
    <property type="entry name" value="ubiquitin conjugation factor E4 B"/>
    <property type="match status" value="1"/>
</dbReference>
<comment type="caution">
    <text evidence="19">The sequence shown here is derived from an EMBL/GenBank/DDBJ whole genome shotgun (WGS) entry which is preliminary data.</text>
</comment>
<dbReference type="SUPFAM" id="SSF57850">
    <property type="entry name" value="RING/U-box"/>
    <property type="match status" value="1"/>
</dbReference>
<evidence type="ECO:0000256" key="2">
    <source>
        <dbReference type="ARBA" id="ARBA00004123"/>
    </source>
</evidence>
<evidence type="ECO:0000256" key="13">
    <source>
        <dbReference type="ARBA" id="ARBA00056267"/>
    </source>
</evidence>
<dbReference type="SMART" id="SM00504">
    <property type="entry name" value="Ubox"/>
    <property type="match status" value="1"/>
</dbReference>
<keyword evidence="12" id="KW-0539">Nucleus</keyword>
<dbReference type="PANTHER" id="PTHR13931">
    <property type="entry name" value="UBIQUITINATION FACTOR E4"/>
    <property type="match status" value="1"/>
</dbReference>
<keyword evidence="20" id="KW-1185">Reference proteome</keyword>
<evidence type="ECO:0000256" key="6">
    <source>
        <dbReference type="ARBA" id="ARBA00012483"/>
    </source>
</evidence>
<dbReference type="Pfam" id="PF10408">
    <property type="entry name" value="Ufd2P_core"/>
    <property type="match status" value="1"/>
</dbReference>
<evidence type="ECO:0000256" key="3">
    <source>
        <dbReference type="ARBA" id="ARBA00004496"/>
    </source>
</evidence>
<evidence type="ECO:0000256" key="15">
    <source>
        <dbReference type="ARBA" id="ARBA00081821"/>
    </source>
</evidence>
<feature type="domain" description="U-box" evidence="18">
    <location>
        <begin position="978"/>
        <end position="1052"/>
    </location>
</feature>
<dbReference type="GO" id="GO:0034450">
    <property type="term" value="F:ubiquitin-ubiquitin ligase activity"/>
    <property type="evidence" value="ECO:0007669"/>
    <property type="project" value="InterPro"/>
</dbReference>
<comment type="pathway">
    <text evidence="4">Protein modification; protein ubiquitination.</text>
</comment>
<evidence type="ECO:0000256" key="1">
    <source>
        <dbReference type="ARBA" id="ARBA00000900"/>
    </source>
</evidence>
<evidence type="ECO:0000256" key="17">
    <source>
        <dbReference type="SAM" id="MobiDB-lite"/>
    </source>
</evidence>
<evidence type="ECO:0000256" key="12">
    <source>
        <dbReference type="ARBA" id="ARBA00023242"/>
    </source>
</evidence>
<dbReference type="GO" id="GO:0036503">
    <property type="term" value="P:ERAD pathway"/>
    <property type="evidence" value="ECO:0007669"/>
    <property type="project" value="InterPro"/>
</dbReference>
<dbReference type="InterPro" id="IPR045132">
    <property type="entry name" value="UBE4"/>
</dbReference>
<evidence type="ECO:0000313" key="19">
    <source>
        <dbReference type="EMBL" id="CAD5121237.1"/>
    </source>
</evidence>
<sequence>MSELTPDEIRRRRLAKLASTSSQPQADTQGNTLDSVESTPKLAKITSEPMVVDEESTSKCQYDDSQMQIDQTQETVEMETVEEAIDEPSDNRNKVYDILKLAFNVCTEENEKEKYVYLPETSKRLKEMDFPNFDEIFCESIVEATNLIIRCNAFAKWCSPMMKNIRQEKSNFELSILCYLLKSYSEIQKQDRKRKNQGVSEIIEAAKRQCVLSASLLIKGGIVTPKKYLAEKCPLCTFLLTDEFHTDFLTQLAHLTFPDKETFSVIFSRLIQTLRAAMINVSVKDDNYVRPLFVLRSLCEIKIGNDRPICSLITRQENFSPEVYNKKAIGRELQNLSTLGPFFAFSVFAEDGDESIIEEYFSSPSDITNFKIVSTNLSQRLDFGRQILIDIINYLLRNAESKEMIISFLSRLLYENSKHYGIRPVESEISGQGLMLNLLFVFQKLSIGKIKFEKVDTTYILNKNCKLDLRDVSRIKMSPEELRKLKSSKSFDNQPKFVTECFYMTIVAHHLSLLPLWNKQKRRERAIKELTKAVNEIKRVEPKWKNTHAERQTRKQLKKLESQCDRLKKAHLCANTALTNSKQLNDSVQFYNQVSSFLSFLISGHFDVNLAKLPLPEEVPELFGALPDYFVEDIADFFLLLIQHQPDVILDNLFETKNVLNFFLVVICSQSYFSNPYIIAKLIEVFFCIQGVVQPKTAELGDYILHYPLTSSHLLSNLMKFYCDCEQTGASSEFYDKFSIRYHIQTLFKRMWEIPSQRQTFITEAQQGKQFVRFINMLMNDTTFLLDESMDSLKLIRELQDLIDSNSDEWKKMNREQRNQKIRQLSQEERQCKSYLTLAGQTVDMFHYLTEVIVEPFLNEVVVDRLVTMLDFNLKQLCGSKCNNLKVKEPEKYGWNPKQLLSDLIDIYLHLDTKNDKLATAIAKDERSYSKELFDDAVKRMTKHVIKPASDIQRFDILAQKIAKIVEQTEKEEMDLGEIPEEFKDPLMDTLMKDPVKLPTSGHIMDRAIIMRHLLNVQSDPFNRQPLTENQLEPDTELANKIREWKDKRLKDLKK</sequence>
<comment type="function">
    <text evidence="13">Ubiquitin-protein ligase that probably functions as an E3 ligase in conjunction with specific E1 and E2 ligases. May also function as an E4 ligase mediating the assembly of polyubiquitin chains on substrates ubiquitinated by another E3 ubiquitin ligase. May regulate myosin assembly in striated muscles together with STUB1 and VCP/p97 by targeting myosin chaperone UNC45B for proteasomal degradation.</text>
</comment>
<dbReference type="Pfam" id="PF04564">
    <property type="entry name" value="U-box"/>
    <property type="match status" value="1"/>
</dbReference>
<keyword evidence="8" id="KW-0597">Phosphoprotein</keyword>
<dbReference type="PROSITE" id="PS51698">
    <property type="entry name" value="U_BOX"/>
    <property type="match status" value="1"/>
</dbReference>
<gene>
    <name evidence="19" type="ORF">DGYR_LOCUS9221</name>
</gene>
<comment type="similarity">
    <text evidence="5">Belongs to the ubiquitin conjugation factor E4 family.</text>
</comment>
<dbReference type="GO" id="GO:0005634">
    <property type="term" value="C:nucleus"/>
    <property type="evidence" value="ECO:0007669"/>
    <property type="project" value="UniProtKB-SubCell"/>
</dbReference>
<dbReference type="EC" id="2.3.2.27" evidence="6"/>
<dbReference type="GO" id="GO:0000151">
    <property type="term" value="C:ubiquitin ligase complex"/>
    <property type="evidence" value="ECO:0007669"/>
    <property type="project" value="InterPro"/>
</dbReference>
<evidence type="ECO:0000256" key="4">
    <source>
        <dbReference type="ARBA" id="ARBA00004906"/>
    </source>
</evidence>
<feature type="compositionally biased region" description="Polar residues" evidence="17">
    <location>
        <begin position="18"/>
        <end position="38"/>
    </location>
</feature>
<evidence type="ECO:0000256" key="5">
    <source>
        <dbReference type="ARBA" id="ARBA00007434"/>
    </source>
</evidence>
<proteinExistence type="inferred from homology"/>
<evidence type="ECO:0000256" key="7">
    <source>
        <dbReference type="ARBA" id="ARBA00022490"/>
    </source>
</evidence>
<dbReference type="Gene3D" id="3.30.40.10">
    <property type="entry name" value="Zinc/RING finger domain, C3HC4 (zinc finger)"/>
    <property type="match status" value="1"/>
</dbReference>
<evidence type="ECO:0000256" key="9">
    <source>
        <dbReference type="ARBA" id="ARBA00022679"/>
    </source>
</evidence>
<accession>A0A7I8VYC3</accession>
<evidence type="ECO:0000259" key="18">
    <source>
        <dbReference type="PROSITE" id="PS51698"/>
    </source>
</evidence>
<dbReference type="Proteomes" id="UP000549394">
    <property type="component" value="Unassembled WGS sequence"/>
</dbReference>
<evidence type="ECO:0000256" key="10">
    <source>
        <dbReference type="ARBA" id="ARBA00022786"/>
    </source>
</evidence>
<name>A0A7I8VYC3_9ANNE</name>
<reference evidence="19 20" key="1">
    <citation type="submission" date="2020-08" db="EMBL/GenBank/DDBJ databases">
        <authorList>
            <person name="Hejnol A."/>
        </authorList>
    </citation>
    <scope>NUCLEOTIDE SEQUENCE [LARGE SCALE GENOMIC DNA]</scope>
</reference>
<dbReference type="UniPathway" id="UPA00143"/>
<evidence type="ECO:0000256" key="11">
    <source>
        <dbReference type="ARBA" id="ARBA00022990"/>
    </source>
</evidence>
<organism evidence="19 20">
    <name type="scientific">Dimorphilus gyrociliatus</name>
    <dbReference type="NCBI Taxonomy" id="2664684"/>
    <lineage>
        <taxon>Eukaryota</taxon>
        <taxon>Metazoa</taxon>
        <taxon>Spiralia</taxon>
        <taxon>Lophotrochozoa</taxon>
        <taxon>Annelida</taxon>
        <taxon>Polychaeta</taxon>
        <taxon>Polychaeta incertae sedis</taxon>
        <taxon>Dinophilidae</taxon>
        <taxon>Dimorphilus</taxon>
    </lineage>
</organism>
<keyword evidence="10" id="KW-0833">Ubl conjugation pathway</keyword>